<protein>
    <submittedName>
        <fullName evidence="1">Uncharacterized protein</fullName>
    </submittedName>
</protein>
<dbReference type="RefSeq" id="WP_018677260.1">
    <property type="nucleotide sequence ID" value="NZ_AYEV01000007.1"/>
</dbReference>
<dbReference type="PATRIC" id="fig|1120928.5.peg.963"/>
<evidence type="ECO:0000313" key="2">
    <source>
        <dbReference type="Proteomes" id="UP000017404"/>
    </source>
</evidence>
<keyword evidence="2" id="KW-1185">Reference proteome</keyword>
<name>V2V6S0_9GAMM</name>
<dbReference type="EMBL" id="AYEV01000007">
    <property type="protein sequence ID" value="ESK56605.1"/>
    <property type="molecule type" value="Genomic_DNA"/>
</dbReference>
<comment type="caution">
    <text evidence="1">The sequence shown here is derived from an EMBL/GenBank/DDBJ whole genome shotgun (WGS) entry which is preliminary data.</text>
</comment>
<dbReference type="Proteomes" id="UP000017404">
    <property type="component" value="Unassembled WGS sequence"/>
</dbReference>
<organism evidence="1 2">
    <name type="scientific">Acinetobacter tjernbergiae DSM 14971 = CIP 107465</name>
    <dbReference type="NCBI Taxonomy" id="1120928"/>
    <lineage>
        <taxon>Bacteria</taxon>
        <taxon>Pseudomonadati</taxon>
        <taxon>Pseudomonadota</taxon>
        <taxon>Gammaproteobacteria</taxon>
        <taxon>Moraxellales</taxon>
        <taxon>Moraxellaceae</taxon>
        <taxon>Acinetobacter</taxon>
    </lineage>
</organism>
<sequence length="71" mass="8401">MPEQRQEIFHIYATDKHLIVVGSENISFYNIASKNLTSQLKNHRKQKQHLARQGLFSFEGKTLYEINYFIS</sequence>
<reference evidence="1 2" key="1">
    <citation type="submission" date="2013-10" db="EMBL/GenBank/DDBJ databases">
        <title>The Genome Sequence of Acinetobacter tjernbergiae CIP107465.</title>
        <authorList>
            <consortium name="The Broad Institute Genomics Platform"/>
            <consortium name="The Broad Institute Genome Sequencing Center for Infectious Disease"/>
            <person name="Cerqueira G."/>
            <person name="Feldgarden M."/>
            <person name="Courvalin P."/>
            <person name="Grillot-Courvalin C."/>
            <person name="Clermont D."/>
            <person name="Rocha E."/>
            <person name="Yoon E.-J."/>
            <person name="Nemec A."/>
            <person name="Young S.K."/>
            <person name="Zeng Q."/>
            <person name="Gargeya S."/>
            <person name="Fitzgerald M."/>
            <person name="Abouelleil A."/>
            <person name="Alvarado L."/>
            <person name="Berlin A.M."/>
            <person name="Chapman S.B."/>
            <person name="Gainer-Dewar J."/>
            <person name="Goldberg J."/>
            <person name="Gnerre S."/>
            <person name="Griggs A."/>
            <person name="Gujja S."/>
            <person name="Hansen M."/>
            <person name="Howarth C."/>
            <person name="Imamovic A."/>
            <person name="Ireland A."/>
            <person name="Larimer J."/>
            <person name="McCowan C."/>
            <person name="Murphy C."/>
            <person name="Pearson M."/>
            <person name="Poon T.W."/>
            <person name="Priest M."/>
            <person name="Roberts A."/>
            <person name="Saif S."/>
            <person name="Shea T."/>
            <person name="Sykes S."/>
            <person name="Wortman J."/>
            <person name="Nusbaum C."/>
            <person name="Birren B."/>
        </authorList>
    </citation>
    <scope>NUCLEOTIDE SEQUENCE [LARGE SCALE GENOMIC DNA]</scope>
    <source>
        <strain evidence="1 2">CIP 107465</strain>
    </source>
</reference>
<dbReference type="AlphaFoldDB" id="V2V6S0"/>
<gene>
    <name evidence="1" type="ORF">F990_00939</name>
</gene>
<proteinExistence type="predicted"/>
<accession>V2V6S0</accession>
<evidence type="ECO:0000313" key="1">
    <source>
        <dbReference type="EMBL" id="ESK56605.1"/>
    </source>
</evidence>